<proteinExistence type="predicted"/>
<evidence type="ECO:0000259" key="2">
    <source>
        <dbReference type="Pfam" id="PF13808"/>
    </source>
</evidence>
<keyword evidence="4" id="KW-1185">Reference proteome</keyword>
<dbReference type="Pfam" id="PF01609">
    <property type="entry name" value="DDE_Tnp_1"/>
    <property type="match status" value="1"/>
</dbReference>
<dbReference type="Proteomes" id="UP001193081">
    <property type="component" value="Unassembled WGS sequence"/>
</dbReference>
<evidence type="ECO:0000259" key="1">
    <source>
        <dbReference type="Pfam" id="PF01609"/>
    </source>
</evidence>
<feature type="domain" description="Transposase IS4-like" evidence="1">
    <location>
        <begin position="139"/>
        <end position="378"/>
    </location>
</feature>
<protein>
    <submittedName>
        <fullName evidence="3">ISAs1 family transposase</fullName>
    </submittedName>
</protein>
<comment type="caution">
    <text evidence="3">The sequence shown here is derived from an EMBL/GenBank/DDBJ whole genome shotgun (WGS) entry which is preliminary data.</text>
</comment>
<dbReference type="InterPro" id="IPR002559">
    <property type="entry name" value="Transposase_11"/>
</dbReference>
<gene>
    <name evidence="3" type="ORF">EYB53_015925</name>
</gene>
<dbReference type="PANTHER" id="PTHR30298:SF0">
    <property type="entry name" value="PROTEIN YBFL-RELATED"/>
    <property type="match status" value="1"/>
</dbReference>
<reference evidence="3 4" key="1">
    <citation type="submission" date="2021-03" db="EMBL/GenBank/DDBJ databases">
        <authorList>
            <person name="Grouzdev D.S."/>
        </authorList>
    </citation>
    <scope>NUCLEOTIDE SEQUENCE [LARGE SCALE GENOMIC DNA]</scope>
    <source>
        <strain evidence="3 4">M50-1</strain>
    </source>
</reference>
<dbReference type="PANTHER" id="PTHR30298">
    <property type="entry name" value="H REPEAT-ASSOCIATED PREDICTED TRANSPOSASE"/>
    <property type="match status" value="1"/>
</dbReference>
<accession>A0ABS4DCP3</accession>
<dbReference type="Pfam" id="PF13808">
    <property type="entry name" value="DDE_Tnp_1_assoc"/>
    <property type="match status" value="1"/>
</dbReference>
<evidence type="ECO:0000313" key="4">
    <source>
        <dbReference type="Proteomes" id="UP001193081"/>
    </source>
</evidence>
<dbReference type="InterPro" id="IPR051698">
    <property type="entry name" value="Transposase_11-like"/>
</dbReference>
<name>A0ABS4DCP3_9CHLR</name>
<feature type="domain" description="H repeat-associated protein N-terminal" evidence="2">
    <location>
        <begin position="38"/>
        <end position="125"/>
    </location>
</feature>
<evidence type="ECO:0000313" key="3">
    <source>
        <dbReference type="EMBL" id="MBP1467203.1"/>
    </source>
</evidence>
<sequence length="414" mass="46079">MTTMLTNEVFTMHDTTEPMTFDLPTEIPFAFSLTALAEHLAPLVDQRKRRGKRYPLVPLLVIAVLAKLAGYARLEDLSDWARLRAADLTALFGLSRPTMPHQATWSRVFAHAIDLNDFEARLTDFFLAQRQCAEVPERGSIVLALDGKTLRGTIPAGQNRGVHLLAAFLPAEGIVLAQAEVERKENEIVVAPTLLARLPLNGVVVVGDALHTQRAISIKIVEAKGDFLWFVDQNQPTVLNDISQLFVEPEVTKGWSLPPTDFETARSCESGHGRVEERIITVSSMLQNDTPWPYLAQVFKLERRWWDAKGEHDEVRYGLTSLPRRIAAPTVLLQITRAEWGIENGLHDRRDVTLEEDACQLRRGRAPQTNAALNNLVISLVLSSGATNLAAVQHQFAYAIDRAFARTAFAAGRL</sequence>
<organism evidence="3 4">
    <name type="scientific">Candidatus Chloroploca mongolica</name>
    <dbReference type="NCBI Taxonomy" id="2528176"/>
    <lineage>
        <taxon>Bacteria</taxon>
        <taxon>Bacillati</taxon>
        <taxon>Chloroflexota</taxon>
        <taxon>Chloroflexia</taxon>
        <taxon>Chloroflexales</taxon>
        <taxon>Chloroflexineae</taxon>
        <taxon>Oscillochloridaceae</taxon>
        <taxon>Candidatus Chloroploca</taxon>
    </lineage>
</organism>
<dbReference type="RefSeq" id="WP_135479422.1">
    <property type="nucleotide sequence ID" value="NZ_SIJK02000030.1"/>
</dbReference>
<dbReference type="InterPro" id="IPR032806">
    <property type="entry name" value="YbfD_N"/>
</dbReference>
<dbReference type="EMBL" id="SIJK02000030">
    <property type="protein sequence ID" value="MBP1467203.1"/>
    <property type="molecule type" value="Genomic_DNA"/>
</dbReference>